<dbReference type="SUPFAM" id="SSF52540">
    <property type="entry name" value="P-loop containing nucleoside triphosphate hydrolases"/>
    <property type="match status" value="1"/>
</dbReference>
<sequence>MSETDAIISVNQLYKSFGSLQVLRGVELEVKEREVVVLIGASGSGKSTFLRCLNFLEMKDSGEIYLESNLIDTKKDNLNKVREQVGMVFQHFNLFPHMTVLENTIEAPVHVKGMSKREATEIAEEYLKKVGLLDKANNYPGTLSGGQKQRVAIARALTMKPKVMLFDEPTSALDPELVGEVLGVMKSLAEEGMTMVVVTHEMGFAREVADKVVYLDKGVIVEEGAPEEIFGNAKEERTREFLSKVF</sequence>
<keyword evidence="3 5" id="KW-0067">ATP-binding</keyword>
<dbReference type="InterPro" id="IPR003439">
    <property type="entry name" value="ABC_transporter-like_ATP-bd"/>
</dbReference>
<dbReference type="InterPro" id="IPR050086">
    <property type="entry name" value="MetN_ABC_transporter-like"/>
</dbReference>
<dbReference type="PROSITE" id="PS00211">
    <property type="entry name" value="ABC_TRANSPORTER_1"/>
    <property type="match status" value="1"/>
</dbReference>
<dbReference type="PROSITE" id="PS50893">
    <property type="entry name" value="ABC_TRANSPORTER_2"/>
    <property type="match status" value="1"/>
</dbReference>
<dbReference type="InterPro" id="IPR030679">
    <property type="entry name" value="ABC_ATPase_HisP-typ"/>
</dbReference>
<dbReference type="Proteomes" id="UP000680670">
    <property type="component" value="Unassembled WGS sequence"/>
</dbReference>
<feature type="domain" description="ABC transporter" evidence="4">
    <location>
        <begin position="8"/>
        <end position="242"/>
    </location>
</feature>
<dbReference type="PIRSF" id="PIRSF039085">
    <property type="entry name" value="ABC_ATPase_HisP"/>
    <property type="match status" value="1"/>
</dbReference>
<proteinExistence type="predicted"/>
<evidence type="ECO:0000259" key="4">
    <source>
        <dbReference type="PROSITE" id="PS50893"/>
    </source>
</evidence>
<evidence type="ECO:0000256" key="3">
    <source>
        <dbReference type="ARBA" id="ARBA00022840"/>
    </source>
</evidence>
<protein>
    <submittedName>
        <fullName evidence="5">Polar amino acid ABC transporter ATP-binding protein</fullName>
    </submittedName>
</protein>
<keyword evidence="1" id="KW-0813">Transport</keyword>
<keyword evidence="6" id="KW-1185">Reference proteome</keyword>
<dbReference type="GO" id="GO:0005524">
    <property type="term" value="F:ATP binding"/>
    <property type="evidence" value="ECO:0007669"/>
    <property type="project" value="UniProtKB-KW"/>
</dbReference>
<dbReference type="Pfam" id="PF00005">
    <property type="entry name" value="ABC_tran"/>
    <property type="match status" value="1"/>
</dbReference>
<dbReference type="CDD" id="cd03262">
    <property type="entry name" value="ABC_HisP_GlnQ"/>
    <property type="match status" value="1"/>
</dbReference>
<evidence type="ECO:0000313" key="5">
    <source>
        <dbReference type="EMBL" id="GIN95377.1"/>
    </source>
</evidence>
<dbReference type="PANTHER" id="PTHR43166:SF37">
    <property type="entry name" value="ARGININE TRANSPORT ATP-BINDING PROTEIN ARTM"/>
    <property type="match status" value="1"/>
</dbReference>
<reference evidence="5 6" key="1">
    <citation type="submission" date="2021-03" db="EMBL/GenBank/DDBJ databases">
        <title>Antimicrobial resistance genes in bacteria isolated from Japanese honey, and their potential for conferring macrolide and lincosamide resistance in the American foulbrood pathogen Paenibacillus larvae.</title>
        <authorList>
            <person name="Okamoto M."/>
            <person name="Kumagai M."/>
            <person name="Kanamori H."/>
            <person name="Takamatsu D."/>
        </authorList>
    </citation>
    <scope>NUCLEOTIDE SEQUENCE [LARGE SCALE GENOMIC DNA]</scope>
    <source>
        <strain evidence="5 6">J6TS1</strain>
    </source>
</reference>
<dbReference type="SMART" id="SM00382">
    <property type="entry name" value="AAA"/>
    <property type="match status" value="1"/>
</dbReference>
<keyword evidence="2" id="KW-0547">Nucleotide-binding</keyword>
<gene>
    <name evidence="5" type="ORF">J6TS1_12470</name>
</gene>
<dbReference type="InterPro" id="IPR017871">
    <property type="entry name" value="ABC_transporter-like_CS"/>
</dbReference>
<dbReference type="EMBL" id="BORJ01000002">
    <property type="protein sequence ID" value="GIN95377.1"/>
    <property type="molecule type" value="Genomic_DNA"/>
</dbReference>
<dbReference type="Gene3D" id="3.40.50.300">
    <property type="entry name" value="P-loop containing nucleotide triphosphate hydrolases"/>
    <property type="match status" value="1"/>
</dbReference>
<dbReference type="InterPro" id="IPR027417">
    <property type="entry name" value="P-loop_NTPase"/>
</dbReference>
<organism evidence="5 6">
    <name type="scientific">Siminovitchia terrae</name>
    <name type="common">Bacillus terrae</name>
    <dbReference type="NCBI Taxonomy" id="1914933"/>
    <lineage>
        <taxon>Bacteria</taxon>
        <taxon>Bacillati</taxon>
        <taxon>Bacillota</taxon>
        <taxon>Bacilli</taxon>
        <taxon>Bacillales</taxon>
        <taxon>Bacillaceae</taxon>
        <taxon>Siminovitchia</taxon>
    </lineage>
</organism>
<name>A0ABQ4KVQ1_SIMTE</name>
<evidence type="ECO:0000256" key="1">
    <source>
        <dbReference type="ARBA" id="ARBA00022448"/>
    </source>
</evidence>
<evidence type="ECO:0000256" key="2">
    <source>
        <dbReference type="ARBA" id="ARBA00022741"/>
    </source>
</evidence>
<evidence type="ECO:0000313" key="6">
    <source>
        <dbReference type="Proteomes" id="UP000680670"/>
    </source>
</evidence>
<comment type="caution">
    <text evidence="5">The sequence shown here is derived from an EMBL/GenBank/DDBJ whole genome shotgun (WGS) entry which is preliminary data.</text>
</comment>
<accession>A0ABQ4KVQ1</accession>
<dbReference type="PANTHER" id="PTHR43166">
    <property type="entry name" value="AMINO ACID IMPORT ATP-BINDING PROTEIN"/>
    <property type="match status" value="1"/>
</dbReference>
<dbReference type="InterPro" id="IPR003593">
    <property type="entry name" value="AAA+_ATPase"/>
</dbReference>